<dbReference type="SUPFAM" id="SSF46785">
    <property type="entry name" value="Winged helix' DNA-binding domain"/>
    <property type="match status" value="1"/>
</dbReference>
<proteinExistence type="predicted"/>
<protein>
    <recommendedName>
        <fullName evidence="2">MarR family transcriptional regulator</fullName>
    </recommendedName>
</protein>
<dbReference type="Pfam" id="PF13412">
    <property type="entry name" value="HTH_24"/>
    <property type="match status" value="1"/>
</dbReference>
<evidence type="ECO:0008006" key="2">
    <source>
        <dbReference type="Google" id="ProtNLM"/>
    </source>
</evidence>
<reference evidence="1" key="1">
    <citation type="journal article" date="2015" name="Nature">
        <title>Complex archaea that bridge the gap between prokaryotes and eukaryotes.</title>
        <authorList>
            <person name="Spang A."/>
            <person name="Saw J.H."/>
            <person name="Jorgensen S.L."/>
            <person name="Zaremba-Niedzwiedzka K."/>
            <person name="Martijn J."/>
            <person name="Lind A.E."/>
            <person name="van Eijk R."/>
            <person name="Schleper C."/>
            <person name="Guy L."/>
            <person name="Ettema T.J."/>
        </authorList>
    </citation>
    <scope>NUCLEOTIDE SEQUENCE</scope>
</reference>
<organism evidence="1">
    <name type="scientific">marine sediment metagenome</name>
    <dbReference type="NCBI Taxonomy" id="412755"/>
    <lineage>
        <taxon>unclassified sequences</taxon>
        <taxon>metagenomes</taxon>
        <taxon>ecological metagenomes</taxon>
    </lineage>
</organism>
<comment type="caution">
    <text evidence="1">The sequence shown here is derived from an EMBL/GenBank/DDBJ whole genome shotgun (WGS) entry which is preliminary data.</text>
</comment>
<dbReference type="EMBL" id="LAZR01000029">
    <property type="protein sequence ID" value="KKO02729.1"/>
    <property type="molecule type" value="Genomic_DNA"/>
</dbReference>
<dbReference type="Gene3D" id="1.10.10.10">
    <property type="entry name" value="Winged helix-like DNA-binding domain superfamily/Winged helix DNA-binding domain"/>
    <property type="match status" value="1"/>
</dbReference>
<evidence type="ECO:0000313" key="1">
    <source>
        <dbReference type="EMBL" id="KKO02729.1"/>
    </source>
</evidence>
<sequence length="172" mass="19968">MGEDIRLLSTVGSVYFFIRQKNQKGEEPTVSQIGDALGLTRRTVWGFFDHTCLLIQGEYISFKKIGRKHYHSASRNPLDIIQNADNNSPERQFFTTEGFTLLYIIKNPGCTIKDIAEARYLTRRSVWGMVGNLRRANLIRIEKEGRTHRYFFNANQDLISRLEEETLRAVNH</sequence>
<dbReference type="InterPro" id="IPR036390">
    <property type="entry name" value="WH_DNA-bd_sf"/>
</dbReference>
<name>A0A0F9YE33_9ZZZZ</name>
<dbReference type="InterPro" id="IPR036388">
    <property type="entry name" value="WH-like_DNA-bd_sf"/>
</dbReference>
<dbReference type="AlphaFoldDB" id="A0A0F9YE33"/>
<accession>A0A0F9YE33</accession>
<gene>
    <name evidence="1" type="ORF">LCGC14_0101780</name>
</gene>